<dbReference type="PROSITE" id="PS51833">
    <property type="entry name" value="HDOD"/>
    <property type="match status" value="1"/>
</dbReference>
<sequence>MPRQAFFFATRVSIIGTSRQHCAQSRMSILEKPLASAEAYVGFLAARELPVLRQTARQLEVMREARDSVNARQVAAIALGDPLFAVRLIVWMEEHRHRSQNHDITTVERAIMMIGVDPFFEAFTGLPTVEETLAGRPRALIETLHVCAWARKAAHLARDWAILRHDIDVDEVALATLLRPVSEILLWIHASPLAEQTQARVAGESGSAIAHAYRAVLGCSEHQIQIGLAQHWHLPQLLVTLMDETHENNPRVRNVALALAFARATGHAGWDSPTLPGIVDDLVRLLPINRGQLLDRLGVPAEVRERWDSADD</sequence>
<proteinExistence type="predicted"/>
<dbReference type="EMBL" id="CP025682">
    <property type="protein sequence ID" value="AUN95147.1"/>
    <property type="molecule type" value="Genomic_DNA"/>
</dbReference>
<gene>
    <name evidence="2" type="ORF">C0099_09475</name>
</gene>
<keyword evidence="2" id="KW-0418">Kinase</keyword>
<dbReference type="GO" id="GO:0016301">
    <property type="term" value="F:kinase activity"/>
    <property type="evidence" value="ECO:0007669"/>
    <property type="project" value="UniProtKB-KW"/>
</dbReference>
<keyword evidence="3" id="KW-1185">Reference proteome</keyword>
<evidence type="ECO:0000313" key="2">
    <source>
        <dbReference type="EMBL" id="AUN95147.1"/>
    </source>
</evidence>
<dbReference type="SUPFAM" id="SSF109604">
    <property type="entry name" value="HD-domain/PDEase-like"/>
    <property type="match status" value="1"/>
</dbReference>
<name>A0A2I6S7A7_9RHOO</name>
<evidence type="ECO:0000259" key="1">
    <source>
        <dbReference type="PROSITE" id="PS51833"/>
    </source>
</evidence>
<dbReference type="InterPro" id="IPR052340">
    <property type="entry name" value="RNase_Y/CdgJ"/>
</dbReference>
<keyword evidence="2" id="KW-0808">Transferase</keyword>
<protein>
    <submittedName>
        <fullName evidence="2">Histidine kinase</fullName>
    </submittedName>
</protein>
<dbReference type="InterPro" id="IPR013976">
    <property type="entry name" value="HDOD"/>
</dbReference>
<dbReference type="Proteomes" id="UP000242205">
    <property type="component" value="Chromosome"/>
</dbReference>
<feature type="domain" description="HDOD" evidence="1">
    <location>
        <begin position="49"/>
        <end position="248"/>
    </location>
</feature>
<dbReference type="Pfam" id="PF08668">
    <property type="entry name" value="HDOD"/>
    <property type="match status" value="1"/>
</dbReference>
<dbReference type="KEGG" id="atw:C0099_09475"/>
<dbReference type="PANTHER" id="PTHR33525">
    <property type="match status" value="1"/>
</dbReference>
<dbReference type="Gene3D" id="1.10.3210.10">
    <property type="entry name" value="Hypothetical protein af1432"/>
    <property type="match status" value="1"/>
</dbReference>
<accession>A0A2I6S7A7</accession>
<dbReference type="AlphaFoldDB" id="A0A2I6S7A7"/>
<reference evidence="2 3" key="1">
    <citation type="submission" date="2018-01" db="EMBL/GenBank/DDBJ databases">
        <authorList>
            <person name="Fu G.-Y."/>
        </authorList>
    </citation>
    <scope>NUCLEOTIDE SEQUENCE [LARGE SCALE GENOMIC DNA]</scope>
    <source>
        <strain evidence="2 3">SY39</strain>
    </source>
</reference>
<organism evidence="2 3">
    <name type="scientific">Pseudazoarcus pumilus</name>
    <dbReference type="NCBI Taxonomy" id="2067960"/>
    <lineage>
        <taxon>Bacteria</taxon>
        <taxon>Pseudomonadati</taxon>
        <taxon>Pseudomonadota</taxon>
        <taxon>Betaproteobacteria</taxon>
        <taxon>Rhodocyclales</taxon>
        <taxon>Zoogloeaceae</taxon>
        <taxon>Pseudazoarcus</taxon>
    </lineage>
</organism>
<dbReference type="OrthoDB" id="9126875at2"/>
<dbReference type="PANTHER" id="PTHR33525:SF3">
    <property type="entry name" value="RIBONUCLEASE Y"/>
    <property type="match status" value="1"/>
</dbReference>
<evidence type="ECO:0000313" key="3">
    <source>
        <dbReference type="Proteomes" id="UP000242205"/>
    </source>
</evidence>